<proteinExistence type="inferred from homology"/>
<comment type="caution">
    <text evidence="5">The sequence shown here is derived from an EMBL/GenBank/DDBJ whole genome shotgun (WGS) entry which is preliminary data.</text>
</comment>
<keyword evidence="3" id="KW-0342">GTP-binding</keyword>
<evidence type="ECO:0000256" key="3">
    <source>
        <dbReference type="ARBA" id="ARBA00023134"/>
    </source>
</evidence>
<dbReference type="GO" id="GO:0005525">
    <property type="term" value="F:GTP binding"/>
    <property type="evidence" value="ECO:0007669"/>
    <property type="project" value="UniProtKB-KW"/>
</dbReference>
<reference evidence="5" key="1">
    <citation type="submission" date="2021-03" db="EMBL/GenBank/DDBJ databases">
        <authorList>
            <person name="Bekaert M."/>
        </authorList>
    </citation>
    <scope>NUCLEOTIDE SEQUENCE</scope>
</reference>
<feature type="domain" description="AIG1-type G" evidence="4">
    <location>
        <begin position="8"/>
        <end position="149"/>
    </location>
</feature>
<dbReference type="OrthoDB" id="10061751at2759"/>
<evidence type="ECO:0000313" key="5">
    <source>
        <dbReference type="EMBL" id="CAG2240668.1"/>
    </source>
</evidence>
<dbReference type="PANTHER" id="PTHR10903:SF184">
    <property type="entry name" value="GTP-BINDING PROTEIN A"/>
    <property type="match status" value="1"/>
</dbReference>
<dbReference type="Gene3D" id="3.40.50.300">
    <property type="entry name" value="P-loop containing nucleotide triphosphate hydrolases"/>
    <property type="match status" value="1"/>
</dbReference>
<name>A0A8S3U535_MYTED</name>
<dbReference type="InterPro" id="IPR006703">
    <property type="entry name" value="G_AIG1"/>
</dbReference>
<dbReference type="PANTHER" id="PTHR10903">
    <property type="entry name" value="GTPASE, IMAP FAMILY MEMBER-RELATED"/>
    <property type="match status" value="1"/>
</dbReference>
<gene>
    <name evidence="5" type="ORF">MEDL_52943</name>
</gene>
<evidence type="ECO:0000313" key="6">
    <source>
        <dbReference type="Proteomes" id="UP000683360"/>
    </source>
</evidence>
<sequence>MGEGTIGTRKIKFAYTPGIINSDGKNMGSVLENFFGFLAPGPHAIIIVIAPNRGTAMENRALEDLRNFFGDDHFLDFTMLVIVRKNEIIGEFGNWENINDFIADKSTQSVQKLYEKCNKRSVAVENKQAMTELQKDTEKVFEEIDKMDGYYTHRYFRILSD</sequence>
<dbReference type="InterPro" id="IPR045058">
    <property type="entry name" value="GIMA/IAN/Toc"/>
</dbReference>
<evidence type="ECO:0000259" key="4">
    <source>
        <dbReference type="Pfam" id="PF04548"/>
    </source>
</evidence>
<dbReference type="InterPro" id="IPR027417">
    <property type="entry name" value="P-loop_NTPase"/>
</dbReference>
<evidence type="ECO:0000256" key="2">
    <source>
        <dbReference type="ARBA" id="ARBA00022741"/>
    </source>
</evidence>
<accession>A0A8S3U535</accession>
<evidence type="ECO:0000256" key="1">
    <source>
        <dbReference type="ARBA" id="ARBA00008535"/>
    </source>
</evidence>
<protein>
    <recommendedName>
        <fullName evidence="4">AIG1-type G domain-containing protein</fullName>
    </recommendedName>
</protein>
<dbReference type="AlphaFoldDB" id="A0A8S3U535"/>
<dbReference type="Proteomes" id="UP000683360">
    <property type="component" value="Unassembled WGS sequence"/>
</dbReference>
<keyword evidence="6" id="KW-1185">Reference proteome</keyword>
<dbReference type="EMBL" id="CAJPWZ010002570">
    <property type="protein sequence ID" value="CAG2240668.1"/>
    <property type="molecule type" value="Genomic_DNA"/>
</dbReference>
<organism evidence="5 6">
    <name type="scientific">Mytilus edulis</name>
    <name type="common">Blue mussel</name>
    <dbReference type="NCBI Taxonomy" id="6550"/>
    <lineage>
        <taxon>Eukaryota</taxon>
        <taxon>Metazoa</taxon>
        <taxon>Spiralia</taxon>
        <taxon>Lophotrochozoa</taxon>
        <taxon>Mollusca</taxon>
        <taxon>Bivalvia</taxon>
        <taxon>Autobranchia</taxon>
        <taxon>Pteriomorphia</taxon>
        <taxon>Mytilida</taxon>
        <taxon>Mytiloidea</taxon>
        <taxon>Mytilidae</taxon>
        <taxon>Mytilinae</taxon>
        <taxon>Mytilus</taxon>
    </lineage>
</organism>
<keyword evidence="2" id="KW-0547">Nucleotide-binding</keyword>
<comment type="similarity">
    <text evidence="1">Belongs to the TRAFAC class TrmE-Era-EngA-EngB-Septin-like GTPase superfamily. AIG1/Toc34/Toc159-like paraseptin GTPase family. IAN subfamily.</text>
</comment>
<dbReference type="Pfam" id="PF04548">
    <property type="entry name" value="AIG1"/>
    <property type="match status" value="1"/>
</dbReference>